<name>A0A397SET1_9GLOM</name>
<protein>
    <submittedName>
        <fullName evidence="1">Uncharacterized protein</fullName>
    </submittedName>
</protein>
<dbReference type="AlphaFoldDB" id="A0A397SET1"/>
<sequence length="228" mass="25992">MGDYCSPCWDKEKTRYEVEIKNGNFKIKEVERERETKNGLTITEKDGERIKICSECKNKGGEKCADCQTEKNPNELLTIQVQGKDIKICAECKQKRDNELPPRDDNQIPPKGSCAKCKKKCEMFDESKYNLDKNNIHCPKCGKDLAGKDFYIRKTIAFGKYSTEIDGFRVSCGSKCPTEKAEREAIVKENKNIQEKYKSATVFLSQLKDKLLNPREGTTAYNTGSDKV</sequence>
<comment type="caution">
    <text evidence="1">The sequence shown here is derived from an EMBL/GenBank/DDBJ whole genome shotgun (WGS) entry which is preliminary data.</text>
</comment>
<dbReference type="Proteomes" id="UP000265703">
    <property type="component" value="Unassembled WGS sequence"/>
</dbReference>
<accession>A0A397SET1</accession>
<dbReference type="OrthoDB" id="3437960at2759"/>
<keyword evidence="2" id="KW-1185">Reference proteome</keyword>
<dbReference type="EMBL" id="QKYT01000875">
    <property type="protein sequence ID" value="RIA80924.1"/>
    <property type="molecule type" value="Genomic_DNA"/>
</dbReference>
<reference evidence="1 2" key="1">
    <citation type="submission" date="2018-06" db="EMBL/GenBank/DDBJ databases">
        <title>Comparative genomics reveals the genomic features of Rhizophagus irregularis, R. cerebriforme, R. diaphanum and Gigaspora rosea, and their symbiotic lifestyle signature.</title>
        <authorList>
            <person name="Morin E."/>
            <person name="San Clemente H."/>
            <person name="Chen E.C.H."/>
            <person name="De La Providencia I."/>
            <person name="Hainaut M."/>
            <person name="Kuo A."/>
            <person name="Kohler A."/>
            <person name="Murat C."/>
            <person name="Tang N."/>
            <person name="Roy S."/>
            <person name="Loubradou J."/>
            <person name="Henrissat B."/>
            <person name="Grigoriev I.V."/>
            <person name="Corradi N."/>
            <person name="Roux C."/>
            <person name="Martin F.M."/>
        </authorList>
    </citation>
    <scope>NUCLEOTIDE SEQUENCE [LARGE SCALE GENOMIC DNA]</scope>
    <source>
        <strain evidence="1 2">DAOM 227022</strain>
    </source>
</reference>
<organism evidence="1 2">
    <name type="scientific">Glomus cerebriforme</name>
    <dbReference type="NCBI Taxonomy" id="658196"/>
    <lineage>
        <taxon>Eukaryota</taxon>
        <taxon>Fungi</taxon>
        <taxon>Fungi incertae sedis</taxon>
        <taxon>Mucoromycota</taxon>
        <taxon>Glomeromycotina</taxon>
        <taxon>Glomeromycetes</taxon>
        <taxon>Glomerales</taxon>
        <taxon>Glomeraceae</taxon>
        <taxon>Glomus</taxon>
    </lineage>
</organism>
<gene>
    <name evidence="1" type="ORF">C1645_744904</name>
</gene>
<evidence type="ECO:0000313" key="1">
    <source>
        <dbReference type="EMBL" id="RIA80924.1"/>
    </source>
</evidence>
<evidence type="ECO:0000313" key="2">
    <source>
        <dbReference type="Proteomes" id="UP000265703"/>
    </source>
</evidence>
<proteinExistence type="predicted"/>